<dbReference type="NCBIfam" id="TIGR03666">
    <property type="entry name" value="Rv2061_F420"/>
    <property type="match status" value="1"/>
</dbReference>
<dbReference type="Proteomes" id="UP000244978">
    <property type="component" value="Unassembled WGS sequence"/>
</dbReference>
<dbReference type="InterPro" id="IPR052019">
    <property type="entry name" value="F420H2_bilvrd_red/Heme_oxyg"/>
</dbReference>
<accession>A0A2U1SYF7</accession>
<dbReference type="Pfam" id="PF01243">
    <property type="entry name" value="PNPOx_N"/>
    <property type="match status" value="1"/>
</dbReference>
<keyword evidence="1" id="KW-0560">Oxidoreductase</keyword>
<dbReference type="GO" id="GO:0005829">
    <property type="term" value="C:cytosol"/>
    <property type="evidence" value="ECO:0007669"/>
    <property type="project" value="TreeGrafter"/>
</dbReference>
<sequence length="133" mass="14430">MVPITPELAAMAKPAYVLLTTFRRTGEPVSTPVWIAQSGDALLVTTDPQSGKVKRLRNNPAVELTPCDVRGRVTPGAPTVQASAEVRTDTETNAAMDAAFINKYGIQFRAIRGLGKLRRTPPSQTVLRITDRD</sequence>
<keyword evidence="4" id="KW-1185">Reference proteome</keyword>
<dbReference type="AlphaFoldDB" id="A0A2U1SYF7"/>
<evidence type="ECO:0000313" key="3">
    <source>
        <dbReference type="EMBL" id="PWB96632.1"/>
    </source>
</evidence>
<evidence type="ECO:0000313" key="4">
    <source>
        <dbReference type="Proteomes" id="UP000244978"/>
    </source>
</evidence>
<dbReference type="InterPro" id="IPR012349">
    <property type="entry name" value="Split_barrel_FMN-bd"/>
</dbReference>
<comment type="caution">
    <text evidence="3">The sequence shown here is derived from an EMBL/GenBank/DDBJ whole genome shotgun (WGS) entry which is preliminary data.</text>
</comment>
<dbReference type="InterPro" id="IPR011576">
    <property type="entry name" value="Pyridox_Oxase_N"/>
</dbReference>
<dbReference type="GO" id="GO:0070967">
    <property type="term" value="F:coenzyme F420 binding"/>
    <property type="evidence" value="ECO:0007669"/>
    <property type="project" value="TreeGrafter"/>
</dbReference>
<reference evidence="4" key="1">
    <citation type="submission" date="2018-04" db="EMBL/GenBank/DDBJ databases">
        <authorList>
            <person name="Liu S."/>
            <person name="Wang Z."/>
            <person name="Li J."/>
        </authorList>
    </citation>
    <scope>NUCLEOTIDE SEQUENCE [LARGE SCALE GENOMIC DNA]</scope>
    <source>
        <strain evidence="4">S1194</strain>
    </source>
</reference>
<proteinExistence type="predicted"/>
<dbReference type="PANTHER" id="PTHR35176">
    <property type="entry name" value="HEME OXYGENASE HI_0854-RELATED"/>
    <property type="match status" value="1"/>
</dbReference>
<dbReference type="SUPFAM" id="SSF50475">
    <property type="entry name" value="FMN-binding split barrel"/>
    <property type="match status" value="1"/>
</dbReference>
<feature type="domain" description="Pyridoxamine 5'-phosphate oxidase N-terminal" evidence="2">
    <location>
        <begin position="5"/>
        <end position="130"/>
    </location>
</feature>
<gene>
    <name evidence="3" type="ORF">DF220_01360</name>
</gene>
<evidence type="ECO:0000256" key="1">
    <source>
        <dbReference type="ARBA" id="ARBA00023002"/>
    </source>
</evidence>
<dbReference type="EMBL" id="QEEX01000001">
    <property type="protein sequence ID" value="PWB96632.1"/>
    <property type="molecule type" value="Genomic_DNA"/>
</dbReference>
<evidence type="ECO:0000259" key="2">
    <source>
        <dbReference type="Pfam" id="PF01243"/>
    </source>
</evidence>
<organism evidence="3 4">
    <name type="scientific">Homoserinimonas hongtaonis</name>
    <dbReference type="NCBI Taxonomy" id="2079791"/>
    <lineage>
        <taxon>Bacteria</taxon>
        <taxon>Bacillati</taxon>
        <taxon>Actinomycetota</taxon>
        <taxon>Actinomycetes</taxon>
        <taxon>Micrococcales</taxon>
        <taxon>Microbacteriaceae</taxon>
        <taxon>Homoserinimonas</taxon>
    </lineage>
</organism>
<dbReference type="InterPro" id="IPR019965">
    <property type="entry name" value="PPOX_F420-dep_Rv2061_put"/>
</dbReference>
<dbReference type="GO" id="GO:0016627">
    <property type="term" value="F:oxidoreductase activity, acting on the CH-CH group of donors"/>
    <property type="evidence" value="ECO:0007669"/>
    <property type="project" value="TreeGrafter"/>
</dbReference>
<protein>
    <submittedName>
        <fullName evidence="3">PPOX class F420-dependent oxidoreductase</fullName>
    </submittedName>
</protein>
<dbReference type="PANTHER" id="PTHR35176:SF11">
    <property type="entry name" value="PYRIDOXAMINE 5'-PHOSPHATE OXIDASE FAMILY PROTEIN"/>
    <property type="match status" value="1"/>
</dbReference>
<name>A0A2U1SYF7_9MICO</name>
<dbReference type="Gene3D" id="2.30.110.10">
    <property type="entry name" value="Electron Transport, Fmn-binding Protein, Chain A"/>
    <property type="match status" value="1"/>
</dbReference>